<dbReference type="PANTHER" id="PTHR30349:SF77">
    <property type="entry name" value="TYROSINE RECOMBINASE XERC"/>
    <property type="match status" value="1"/>
</dbReference>
<dbReference type="CDD" id="cd00798">
    <property type="entry name" value="INT_XerDC_C"/>
    <property type="match status" value="1"/>
</dbReference>
<organism evidence="14 15">
    <name type="scientific">Salimicrobium album</name>
    <dbReference type="NCBI Taxonomy" id="50717"/>
    <lineage>
        <taxon>Bacteria</taxon>
        <taxon>Bacillati</taxon>
        <taxon>Bacillota</taxon>
        <taxon>Bacilli</taxon>
        <taxon>Bacillales</taxon>
        <taxon>Bacillaceae</taxon>
        <taxon>Salimicrobium</taxon>
    </lineage>
</organism>
<feature type="domain" description="Tyr recombinase" evidence="12">
    <location>
        <begin position="109"/>
        <end position="294"/>
    </location>
</feature>
<keyword evidence="6 10" id="KW-0229">DNA integration</keyword>
<dbReference type="NCBIfam" id="TIGR02224">
    <property type="entry name" value="recomb_XerC"/>
    <property type="match status" value="1"/>
</dbReference>
<accession>A0A1H3APQ3</accession>
<dbReference type="InterPro" id="IPR004107">
    <property type="entry name" value="Integrase_SAM-like_N"/>
</dbReference>
<dbReference type="EMBL" id="FNOS01000001">
    <property type="protein sequence ID" value="SDX31603.1"/>
    <property type="molecule type" value="Genomic_DNA"/>
</dbReference>
<feature type="domain" description="Core-binding (CB)" evidence="13">
    <location>
        <begin position="2"/>
        <end position="88"/>
    </location>
</feature>
<evidence type="ECO:0000313" key="15">
    <source>
        <dbReference type="Proteomes" id="UP000198647"/>
    </source>
</evidence>
<keyword evidence="5 10" id="KW-0159">Chromosome partition</keyword>
<keyword evidence="8 10" id="KW-0233">DNA recombination</keyword>
<dbReference type="NCBIfam" id="NF040815">
    <property type="entry name" value="recomb_XerA_Arch"/>
    <property type="match status" value="1"/>
</dbReference>
<dbReference type="InterPro" id="IPR050090">
    <property type="entry name" value="Tyrosine_recombinase_XerCD"/>
</dbReference>
<comment type="subcellular location">
    <subcellularLocation>
        <location evidence="1 10">Cytoplasm</location>
    </subcellularLocation>
</comment>
<dbReference type="InterPro" id="IPR013762">
    <property type="entry name" value="Integrase-like_cat_sf"/>
</dbReference>
<dbReference type="Gene3D" id="1.10.150.130">
    <property type="match status" value="1"/>
</dbReference>
<dbReference type="InterPro" id="IPR002104">
    <property type="entry name" value="Integrase_catalytic"/>
</dbReference>
<comment type="subunit">
    <text evidence="10">Forms a cyclic heterotetrameric complex composed of two molecules of XerC and two molecules of XerD.</text>
</comment>
<feature type="active site" evidence="10">
    <location>
        <position position="272"/>
    </location>
</feature>
<dbReference type="InterPro" id="IPR011010">
    <property type="entry name" value="DNA_brk_join_enz"/>
</dbReference>
<evidence type="ECO:0000256" key="1">
    <source>
        <dbReference type="ARBA" id="ARBA00004496"/>
    </source>
</evidence>
<feature type="active site" evidence="10">
    <location>
        <position position="249"/>
    </location>
</feature>
<evidence type="ECO:0000256" key="10">
    <source>
        <dbReference type="HAMAP-Rule" id="MF_01808"/>
    </source>
</evidence>
<gene>
    <name evidence="10" type="primary">xerC</name>
    <name evidence="14" type="ORF">SAMN04488081_0142</name>
</gene>
<dbReference type="RefSeq" id="WP_076570387.1">
    <property type="nucleotide sequence ID" value="NZ_FNOS01000001.1"/>
</dbReference>
<feature type="active site" evidence="10">
    <location>
        <position position="246"/>
    </location>
</feature>
<evidence type="ECO:0000256" key="9">
    <source>
        <dbReference type="ARBA" id="ARBA00023306"/>
    </source>
</evidence>
<evidence type="ECO:0000259" key="12">
    <source>
        <dbReference type="PROSITE" id="PS51898"/>
    </source>
</evidence>
<dbReference type="InterPro" id="IPR011931">
    <property type="entry name" value="Recomb_XerC"/>
</dbReference>
<feature type="active site" evidence="10">
    <location>
        <position position="149"/>
    </location>
</feature>
<evidence type="ECO:0000256" key="2">
    <source>
        <dbReference type="ARBA" id="ARBA00006657"/>
    </source>
</evidence>
<keyword evidence="4 10" id="KW-0132">Cell division</keyword>
<keyword evidence="7 10" id="KW-0238">DNA-binding</keyword>
<reference evidence="14 15" key="1">
    <citation type="submission" date="2016-10" db="EMBL/GenBank/DDBJ databases">
        <authorList>
            <person name="Varghese N."/>
            <person name="Submissions S."/>
        </authorList>
    </citation>
    <scope>NUCLEOTIDE SEQUENCE [LARGE SCALE GENOMIC DNA]</scope>
    <source>
        <strain evidence="14 15">DSM 20748</strain>
    </source>
</reference>
<sequence length="302" mass="35069">MTGYEEWLRQYMEYLQIEKNASSNTIQMYKRDLEEFEQFLQQEVIQSIVHIDMGVVRLYLSQLYDNSLSRRSVSRKLSSLRGFFRFIEREGGIEKNPVMEMHLPKENKYIPQFFYEEEINELFKAAETSTPLGQRNMAILELLYGTGIRVSECAGLDVDRIDFSLSTILVTGKGRKERYVPFGEYAKNALERYLNEGRVQLLNKSGTASSKVFLNNRGHPITPRGIRVVLDKLVKDAAMTIDIHPHKIRHTFATHLLNEGADLRSVQELLGHDHLSSTQIYTHVSKDRLKDVYRNSHPRARK</sequence>
<evidence type="ECO:0000256" key="4">
    <source>
        <dbReference type="ARBA" id="ARBA00022618"/>
    </source>
</evidence>
<proteinExistence type="inferred from homology"/>
<dbReference type="Proteomes" id="UP000198647">
    <property type="component" value="Unassembled WGS sequence"/>
</dbReference>
<dbReference type="Pfam" id="PF00589">
    <property type="entry name" value="Phage_integrase"/>
    <property type="match status" value="1"/>
</dbReference>
<evidence type="ECO:0000256" key="3">
    <source>
        <dbReference type="ARBA" id="ARBA00022490"/>
    </source>
</evidence>
<dbReference type="NCBIfam" id="NF001399">
    <property type="entry name" value="PRK00283.1"/>
    <property type="match status" value="1"/>
</dbReference>
<dbReference type="PROSITE" id="PS51898">
    <property type="entry name" value="TYR_RECOMBINASE"/>
    <property type="match status" value="1"/>
</dbReference>
<keyword evidence="9 10" id="KW-0131">Cell cycle</keyword>
<name>A0A1H3APQ3_9BACI</name>
<dbReference type="Pfam" id="PF02899">
    <property type="entry name" value="Phage_int_SAM_1"/>
    <property type="match status" value="1"/>
</dbReference>
<dbReference type="InterPro" id="IPR023009">
    <property type="entry name" value="Tyrosine_recombinase_XerC/XerD"/>
</dbReference>
<evidence type="ECO:0000256" key="8">
    <source>
        <dbReference type="ARBA" id="ARBA00023172"/>
    </source>
</evidence>
<feature type="active site" evidence="10">
    <location>
        <position position="173"/>
    </location>
</feature>
<dbReference type="SUPFAM" id="SSF56349">
    <property type="entry name" value="DNA breaking-rejoining enzymes"/>
    <property type="match status" value="1"/>
</dbReference>
<keyword evidence="3 10" id="KW-0963">Cytoplasm</keyword>
<protein>
    <recommendedName>
        <fullName evidence="10 11">Tyrosine recombinase XerC</fullName>
    </recommendedName>
</protein>
<evidence type="ECO:0000259" key="13">
    <source>
        <dbReference type="PROSITE" id="PS51900"/>
    </source>
</evidence>
<comment type="similarity">
    <text evidence="2 10">Belongs to the 'phage' integrase family. XerC subfamily.</text>
</comment>
<dbReference type="PANTHER" id="PTHR30349">
    <property type="entry name" value="PHAGE INTEGRASE-RELATED"/>
    <property type="match status" value="1"/>
</dbReference>
<keyword evidence="15" id="KW-1185">Reference proteome</keyword>
<comment type="function">
    <text evidence="10">Site-specific tyrosine recombinase, which acts by catalyzing the cutting and rejoining of the recombining DNA molecules. The XerC-XerD complex is essential to convert dimers of the bacterial chromosome into monomers to permit their segregation at cell division. It also contributes to the segregational stability of plasmids.</text>
</comment>
<dbReference type="InterPro" id="IPR044068">
    <property type="entry name" value="CB"/>
</dbReference>
<evidence type="ECO:0000256" key="6">
    <source>
        <dbReference type="ARBA" id="ARBA00022908"/>
    </source>
</evidence>
<evidence type="ECO:0000256" key="7">
    <source>
        <dbReference type="ARBA" id="ARBA00023125"/>
    </source>
</evidence>
<dbReference type="InterPro" id="IPR010998">
    <property type="entry name" value="Integrase_recombinase_N"/>
</dbReference>
<dbReference type="HAMAP" id="MF_01808">
    <property type="entry name" value="Recomb_XerC_XerD"/>
    <property type="match status" value="1"/>
</dbReference>
<evidence type="ECO:0000313" key="14">
    <source>
        <dbReference type="EMBL" id="SDX31603.1"/>
    </source>
</evidence>
<feature type="active site" description="O-(3'-phospho-DNA)-tyrosine intermediate" evidence="10">
    <location>
        <position position="281"/>
    </location>
</feature>
<evidence type="ECO:0000256" key="11">
    <source>
        <dbReference type="NCBIfam" id="TIGR02224"/>
    </source>
</evidence>
<dbReference type="Gene3D" id="1.10.443.10">
    <property type="entry name" value="Intergrase catalytic core"/>
    <property type="match status" value="1"/>
</dbReference>
<comment type="caution">
    <text evidence="14">The sequence shown here is derived from an EMBL/GenBank/DDBJ whole genome shotgun (WGS) entry which is preliminary data.</text>
</comment>
<dbReference type="PROSITE" id="PS51900">
    <property type="entry name" value="CB"/>
    <property type="match status" value="1"/>
</dbReference>
<evidence type="ECO:0000256" key="5">
    <source>
        <dbReference type="ARBA" id="ARBA00022829"/>
    </source>
</evidence>